<feature type="repeat" description="WD" evidence="1">
    <location>
        <begin position="677"/>
        <end position="711"/>
    </location>
</feature>
<organism evidence="3">
    <name type="scientific">Ostreococcus tauri</name>
    <name type="common">Marine green alga</name>
    <dbReference type="NCBI Taxonomy" id="70448"/>
    <lineage>
        <taxon>Eukaryota</taxon>
        <taxon>Viridiplantae</taxon>
        <taxon>Chlorophyta</taxon>
        <taxon>Mamiellophyceae</taxon>
        <taxon>Mamiellales</taxon>
        <taxon>Bathycoccaceae</taxon>
        <taxon>Ostreococcus</taxon>
    </lineage>
</organism>
<feature type="coiled-coil region" evidence="2">
    <location>
        <begin position="1146"/>
        <end position="1173"/>
    </location>
</feature>
<feature type="coiled-coil region" evidence="2">
    <location>
        <begin position="878"/>
        <end position="912"/>
    </location>
</feature>
<dbReference type="eggNOG" id="ENOG502QTIS">
    <property type="taxonomic scope" value="Eukaryota"/>
</dbReference>
<gene>
    <name evidence="3" type="ORF">BE221DRAFT_69816</name>
</gene>
<proteinExistence type="predicted"/>
<dbReference type="Gene3D" id="2.130.10.10">
    <property type="entry name" value="YVTN repeat-like/Quinoprotein amine dehydrogenase"/>
    <property type="match status" value="2"/>
</dbReference>
<evidence type="ECO:0000256" key="1">
    <source>
        <dbReference type="PROSITE-ProRule" id="PRU00221"/>
    </source>
</evidence>
<name>A0A1Y5IEK9_OSTTA</name>
<keyword evidence="1" id="KW-0853">WD repeat</keyword>
<dbReference type="PANTHER" id="PTHR32215">
    <property type="entry name" value="CILIA- AND FLAGELLA-ASSOCIATED PROTEIN 57"/>
    <property type="match status" value="1"/>
</dbReference>
<dbReference type="AlphaFoldDB" id="A0A1Y5IEK9"/>
<dbReference type="PROSITE" id="PS50294">
    <property type="entry name" value="WD_REPEATS_REGION"/>
    <property type="match status" value="1"/>
</dbReference>
<dbReference type="PROSITE" id="PS50082">
    <property type="entry name" value="WD_REPEATS_2"/>
    <property type="match status" value="2"/>
</dbReference>
<keyword evidence="2" id="KW-0175">Coiled coil</keyword>
<sequence length="1208" mass="134473">MSTVTRRRAFGLDAARGTSPRYVDGTTICTVAGASVVLHDASTGHQRFVPPATTRAARTISATCAHAGTSTIATCASDGTATVEISTYDSQTMKRTRTLRRDTKRHAGSREEEDVVLDGFAFSDDGGKLVAYSTLAHALICWNLNLSNGSPVELPPPRRVGASSETSSSNAQDFSSQITHVSFSPHDHDVISAVCTGGTFKTYRVTDSTIKLLTVRPLNQLMKDEGREALTHAWLKGKDKHVAIGTSTGEVIILDEDSVVCTVGVYRGGGSSDESALPAVNFENGVRVSCIAMYKSGFIAAGDRGDVVIVTRVPTRKQLQSAVPYKCAKRIAACESSSDDLFDTTPSNNFQTTAEVGDALTEDICANAEQVDAKSCEIMGLDVSPTGDSLICTLVDKRVLFLSLTNADIMQAKEMKFKCVLTYSHLGSVSSMDICRGRAIMLSVSASDKSMKVWNLASNSCEISKDFLDNPLSVSMHPSGWIACVGFSDKLRLMHILNCDLRTVKEFTLKACRVVEFSKGGHFFASAVGATVYVHHTFTHECIAVLRGHCGKVKSLTWDSNDANLISSGADGAIYEWDIRAASRDDEKARVREHVRKGSIYTSIATIRHTGGIVACSTDAKLREFDTDFKVTREFSSEDVVLTHVAYSASAHVLLAATSAGGVRAYKVPLTGEYAEYHGHSSSITALRLSQDGFTLHTTGSDGCIFTFDVRDAGHRIAEASSTLMKSADGTLFVDEVLIARDDLGELHQRISELQTHVKEVSLQAQYQLRLQAASMNEKLKCQAEEAARSLDYEKERVSALQLERDTILCETKDELKRTVQDNENRLISMENEYTSKIFAEVRRFNELKAASDAAKVQWDELNAQCAAQHEESVEQIKKEFAMRVTRLKEEIEKLEKEREQMRETFGRARKVIDEEVDCEIEQLKASFEERIRREHEDCLILRGENGVAKTKYAIVRQHEDDRLREIESLTLEKSNLADKVADLEREVQHLHETVDAHERVIERKNELLAKGYSDMSRADKCNTALLSEIAAMKSELVTLEDRENERTKEIETMNDELQRYYDSNSALVRQVRDIKSQRDALQRDLARTRKQTAHTAAVVKRFQHDLHTCVGSIQDAKSLKERVKSMYHKYTADDTIDWARDEATESEERRQRDHLEKTVAALRRQLETETGARRSEFHRIMRENHSLMEELASVKRLEMSPVKRIAS</sequence>
<dbReference type="InterPro" id="IPR011047">
    <property type="entry name" value="Quinoprotein_ADH-like_sf"/>
</dbReference>
<evidence type="ECO:0000313" key="3">
    <source>
        <dbReference type="EMBL" id="OUS48006.1"/>
    </source>
</evidence>
<dbReference type="PANTHER" id="PTHR32215:SF0">
    <property type="entry name" value="CILIA- AND FLAGELLA-ASSOCIATED PROTEIN 57"/>
    <property type="match status" value="1"/>
</dbReference>
<dbReference type="SUPFAM" id="SSF50978">
    <property type="entry name" value="WD40 repeat-like"/>
    <property type="match status" value="1"/>
</dbReference>
<dbReference type="InterPro" id="IPR036322">
    <property type="entry name" value="WD40_repeat_dom_sf"/>
</dbReference>
<dbReference type="SMART" id="SM00320">
    <property type="entry name" value="WD40"/>
    <property type="match status" value="7"/>
</dbReference>
<dbReference type="Pfam" id="PF00400">
    <property type="entry name" value="WD40"/>
    <property type="match status" value="3"/>
</dbReference>
<dbReference type="InterPro" id="IPR015943">
    <property type="entry name" value="WD40/YVTN_repeat-like_dom_sf"/>
</dbReference>
<reference evidence="3" key="1">
    <citation type="submission" date="2017-04" db="EMBL/GenBank/DDBJ databases">
        <title>Population genomics of picophytoplankton unveils novel chromosome hypervariability.</title>
        <authorList>
            <consortium name="DOE Joint Genome Institute"/>
            <person name="Blanc-Mathieu R."/>
            <person name="Krasovec M."/>
            <person name="Hebrard M."/>
            <person name="Yau S."/>
            <person name="Desgranges E."/>
            <person name="Martin J."/>
            <person name="Schackwitz W."/>
            <person name="Kuo A."/>
            <person name="Salin G."/>
            <person name="Donnadieu C."/>
            <person name="Desdevises Y."/>
            <person name="Sanchez-Ferandin S."/>
            <person name="Moreau H."/>
            <person name="Rivals E."/>
            <person name="Grigoriev I.V."/>
            <person name="Grimsley N."/>
            <person name="Eyre-Walker A."/>
            <person name="Piganeau G."/>
        </authorList>
    </citation>
    <scope>NUCLEOTIDE SEQUENCE [LARGE SCALE GENOMIC DNA]</scope>
    <source>
        <strain evidence="3">RCC 1115</strain>
    </source>
</reference>
<protein>
    <submittedName>
        <fullName evidence="3">Myosin class II heavy chain</fullName>
    </submittedName>
</protein>
<feature type="coiled-coil region" evidence="2">
    <location>
        <begin position="777"/>
        <end position="833"/>
    </location>
</feature>
<accession>A0A1Y5IEK9</accession>
<dbReference type="EMBL" id="KZ155776">
    <property type="protein sequence ID" value="OUS48006.1"/>
    <property type="molecule type" value="Genomic_DNA"/>
</dbReference>
<feature type="repeat" description="WD" evidence="1">
    <location>
        <begin position="546"/>
        <end position="587"/>
    </location>
</feature>
<feature type="coiled-coil region" evidence="2">
    <location>
        <begin position="967"/>
        <end position="1092"/>
    </location>
</feature>
<dbReference type="SUPFAM" id="SSF50998">
    <property type="entry name" value="Quinoprotein alcohol dehydrogenase-like"/>
    <property type="match status" value="1"/>
</dbReference>
<dbReference type="Proteomes" id="UP000195557">
    <property type="component" value="Unassembled WGS sequence"/>
</dbReference>
<dbReference type="InterPro" id="IPR052993">
    <property type="entry name" value="CFA-57"/>
</dbReference>
<dbReference type="InterPro" id="IPR001680">
    <property type="entry name" value="WD40_rpt"/>
</dbReference>
<evidence type="ECO:0000256" key="2">
    <source>
        <dbReference type="SAM" id="Coils"/>
    </source>
</evidence>